<dbReference type="EMBL" id="JAGIZQ010000001">
    <property type="protein sequence ID" value="KAH6649483.1"/>
    <property type="molecule type" value="Genomic_DNA"/>
</dbReference>
<keyword evidence="2" id="KW-1185">Reference proteome</keyword>
<evidence type="ECO:0000313" key="2">
    <source>
        <dbReference type="Proteomes" id="UP000724584"/>
    </source>
</evidence>
<accession>A0ACB7PND5</accession>
<organism evidence="1 2">
    <name type="scientific">Chaetomium tenue</name>
    <dbReference type="NCBI Taxonomy" id="1854479"/>
    <lineage>
        <taxon>Eukaryota</taxon>
        <taxon>Fungi</taxon>
        <taxon>Dikarya</taxon>
        <taxon>Ascomycota</taxon>
        <taxon>Pezizomycotina</taxon>
        <taxon>Sordariomycetes</taxon>
        <taxon>Sordariomycetidae</taxon>
        <taxon>Sordariales</taxon>
        <taxon>Chaetomiaceae</taxon>
        <taxon>Chaetomium</taxon>
    </lineage>
</organism>
<sequence length="987" mass="109819">MATLAVDPEEESTESCIVVANRRSPRARTSTVPKKSAIPMRPATRGGRSRGQAQPIKRPRGRPKKPRNNTAETAIVLSDSDLEDDSNEPPRNDKKRPITKLEAPTTAPDPKRLAPSHHASSSSQPVPAPIRAGTDEVRQQLASEKKLRAEAEEKLAELQRLLDEKDASWAADLAAQAMPLQLQLQKMTKDKKDVDAVAQDLKARLEASLSKNQEYKSSLESLTANAAKAEETRAKAEEQDILIANQSAEITQLKKAVVSRAKELAEAGQRFGAMTATLRDLTTRHTATTEMIQQHESRIQHLTHALSEAKNNPGSVNGPRAAIGKTVAEVKERMAQVERHNAERNVTIADLQRKLNVSKEKCVGMEKQMVLAQSERLHAEDQLAKAEQKLNAAEKELAAVEARRKDTDDKVVQQIAMTVNKRKQAEGKLKAKEQQLAHSEEILAEQKSTLLRLKKQLVEAEQAIPHQAQESINNLTCERDALLGETQARLREIEALQNSAGSLRAAIAGLEQEKQELTAAVADKELVTKELAAHKDLVAVLGRERQQFEASSARAWEEVVPLKAQLTEHKRALLDLRNQSLRWNSASENAMQQIGTLQKERDHFREAVTRLQGETESLRAEYTQVVNKATTREAQLHDRISQMTHNLEARHGEVVQLRQNLVRQCLREDTLQKDMAAKSTKLLQLEAELKEKQAVVATKQEEIDSLREGINNLRIAVTKLETDFAAQREELEQRNAMLADKEQAITTKRNQIQQLQENGLELTAEKTQLQDDLTDQKGKLQQLATQLTQLVSDNKELQTANTAKEQTIDSLRQQLFSVTRDKSNLQHQITARFSEIDTLKTQLATAATTIQTLTQTITTLKQTTSSLQSDLHTLTTQQSQTAALASTLESETATLKSQLADTTAQAAQDIGVLEGRIAQLGVEKAALEGARREQDALVEKLRGEVAEVLAEGEALEEYLARRDGCIERVRGFVKTLPQWMESTLIRK</sequence>
<protein>
    <submittedName>
        <fullName evidence="1">Uncharacterized protein</fullName>
    </submittedName>
</protein>
<dbReference type="Proteomes" id="UP000724584">
    <property type="component" value="Unassembled WGS sequence"/>
</dbReference>
<name>A0ACB7PND5_9PEZI</name>
<reference evidence="1 2" key="1">
    <citation type="journal article" date="2021" name="Nat. Commun.">
        <title>Genetic determinants of endophytism in the Arabidopsis root mycobiome.</title>
        <authorList>
            <person name="Mesny F."/>
            <person name="Miyauchi S."/>
            <person name="Thiergart T."/>
            <person name="Pickel B."/>
            <person name="Atanasova L."/>
            <person name="Karlsson M."/>
            <person name="Huettel B."/>
            <person name="Barry K.W."/>
            <person name="Haridas S."/>
            <person name="Chen C."/>
            <person name="Bauer D."/>
            <person name="Andreopoulos W."/>
            <person name="Pangilinan J."/>
            <person name="LaButti K."/>
            <person name="Riley R."/>
            <person name="Lipzen A."/>
            <person name="Clum A."/>
            <person name="Drula E."/>
            <person name="Henrissat B."/>
            <person name="Kohler A."/>
            <person name="Grigoriev I.V."/>
            <person name="Martin F.M."/>
            <person name="Hacquard S."/>
        </authorList>
    </citation>
    <scope>NUCLEOTIDE SEQUENCE [LARGE SCALE GENOMIC DNA]</scope>
    <source>
        <strain evidence="1 2">MPI-SDFR-AT-0079</strain>
    </source>
</reference>
<evidence type="ECO:0000313" key="1">
    <source>
        <dbReference type="EMBL" id="KAH6649483.1"/>
    </source>
</evidence>
<gene>
    <name evidence="1" type="ORF">F5144DRAFT_6874</name>
</gene>
<comment type="caution">
    <text evidence="1">The sequence shown here is derived from an EMBL/GenBank/DDBJ whole genome shotgun (WGS) entry which is preliminary data.</text>
</comment>
<proteinExistence type="predicted"/>